<evidence type="ECO:0000256" key="10">
    <source>
        <dbReference type="ARBA" id="ARBA00023212"/>
    </source>
</evidence>
<feature type="compositionally biased region" description="Basic and acidic residues" evidence="13">
    <location>
        <begin position="449"/>
        <end position="476"/>
    </location>
</feature>
<keyword evidence="8" id="KW-0967">Endosome</keyword>
<dbReference type="Pfam" id="PF03983">
    <property type="entry name" value="SHD1"/>
    <property type="match status" value="1"/>
</dbReference>
<dbReference type="GO" id="GO:0030833">
    <property type="term" value="P:regulation of actin filament polymerization"/>
    <property type="evidence" value="ECO:0007669"/>
    <property type="project" value="TreeGrafter"/>
</dbReference>
<dbReference type="STRING" id="71784.A0A1Y2AQC4"/>
<evidence type="ECO:0000259" key="14">
    <source>
        <dbReference type="PROSITE" id="PS50002"/>
    </source>
</evidence>
<dbReference type="GO" id="GO:0030674">
    <property type="term" value="F:protein-macromolecule adaptor activity"/>
    <property type="evidence" value="ECO:0007669"/>
    <property type="project" value="InterPro"/>
</dbReference>
<dbReference type="GO" id="GO:0005886">
    <property type="term" value="C:plasma membrane"/>
    <property type="evidence" value="ECO:0007669"/>
    <property type="project" value="UniProtKB-SubCell"/>
</dbReference>
<dbReference type="Gene3D" id="1.10.150.50">
    <property type="entry name" value="Transcription Factor, Ets-1"/>
    <property type="match status" value="1"/>
</dbReference>
<proteinExistence type="inferred from homology"/>
<evidence type="ECO:0000256" key="3">
    <source>
        <dbReference type="ARBA" id="ARBA00004413"/>
    </source>
</evidence>
<dbReference type="PROSITE" id="PS50002">
    <property type="entry name" value="SH3"/>
    <property type="match status" value="3"/>
</dbReference>
<feature type="domain" description="SH3" evidence="14">
    <location>
        <begin position="308"/>
        <end position="368"/>
    </location>
</feature>
<feature type="region of interest" description="Disordered" evidence="13">
    <location>
        <begin position="391"/>
        <end position="427"/>
    </location>
</feature>
<dbReference type="Pfam" id="PF24081">
    <property type="entry name" value="PH_SLA1"/>
    <property type="match status" value="1"/>
</dbReference>
<feature type="compositionally biased region" description="Basic and acidic residues" evidence="13">
    <location>
        <begin position="397"/>
        <end position="427"/>
    </location>
</feature>
<feature type="coiled-coil region" evidence="12">
    <location>
        <begin position="138"/>
        <end position="168"/>
    </location>
</feature>
<dbReference type="AlphaFoldDB" id="A0A1Y2AQC4"/>
<comment type="subcellular location">
    <subcellularLocation>
        <location evidence="3">Cell membrane</location>
        <topology evidence="3">Peripheral membrane protein</topology>
        <orientation evidence="3">Cytoplasmic side</orientation>
    </subcellularLocation>
    <subcellularLocation>
        <location evidence="2">Cytoplasm</location>
        <location evidence="2">Cytoskeleton</location>
        <location evidence="2">Actin patch</location>
    </subcellularLocation>
    <subcellularLocation>
        <location evidence="1">Endosome membrane</location>
        <topology evidence="1">Peripheral membrane protein</topology>
        <orientation evidence="1">Cytoplasmic side</orientation>
    </subcellularLocation>
</comment>
<dbReference type="Gene3D" id="2.30.30.700">
    <property type="entry name" value="SLA1 homology domain 1"/>
    <property type="match status" value="1"/>
</dbReference>
<reference evidence="15 16" key="1">
    <citation type="submission" date="2016-07" db="EMBL/GenBank/DDBJ databases">
        <title>Pervasive Adenine N6-methylation of Active Genes in Fungi.</title>
        <authorList>
            <consortium name="DOE Joint Genome Institute"/>
            <person name="Mondo S.J."/>
            <person name="Dannebaum R.O."/>
            <person name="Kuo R.C."/>
            <person name="Labutti K."/>
            <person name="Haridas S."/>
            <person name="Kuo A."/>
            <person name="Salamov A."/>
            <person name="Ahrendt S.R."/>
            <person name="Lipzen A."/>
            <person name="Sullivan W."/>
            <person name="Andreopoulos W.B."/>
            <person name="Clum A."/>
            <person name="Lindquist E."/>
            <person name="Daum C."/>
            <person name="Ramamoorthy G.K."/>
            <person name="Gryganskyi A."/>
            <person name="Culley D."/>
            <person name="Magnuson J.K."/>
            <person name="James T.Y."/>
            <person name="O'Malley M.A."/>
            <person name="Stajich J.E."/>
            <person name="Spatafora J.W."/>
            <person name="Visel A."/>
            <person name="Grigoriev I.V."/>
        </authorList>
    </citation>
    <scope>NUCLEOTIDE SEQUENCE [LARGE SCALE GENOMIC DNA]</scope>
    <source>
        <strain evidence="15 16">68-887.2</strain>
    </source>
</reference>
<protein>
    <recommendedName>
        <fullName evidence="5">Actin cytoskeleton-regulatory complex protein SLA1</fullName>
    </recommendedName>
</protein>
<evidence type="ECO:0000256" key="4">
    <source>
        <dbReference type="ARBA" id="ARBA00007948"/>
    </source>
</evidence>
<feature type="region of interest" description="Disordered" evidence="13">
    <location>
        <begin position="986"/>
        <end position="1015"/>
    </location>
</feature>
<feature type="compositionally biased region" description="Polar residues" evidence="13">
    <location>
        <begin position="882"/>
        <end position="921"/>
    </location>
</feature>
<evidence type="ECO:0000256" key="6">
    <source>
        <dbReference type="ARBA" id="ARBA00022443"/>
    </source>
</evidence>
<feature type="compositionally biased region" description="Low complexity" evidence="13">
    <location>
        <begin position="953"/>
        <end position="967"/>
    </location>
</feature>
<keyword evidence="6 11" id="KW-0728">SH3 domain</keyword>
<comment type="similarity">
    <text evidence="4">Belongs to the SLA1 family.</text>
</comment>
<dbReference type="GO" id="GO:0003779">
    <property type="term" value="F:actin binding"/>
    <property type="evidence" value="ECO:0007669"/>
    <property type="project" value="UniProtKB-KW"/>
</dbReference>
<keyword evidence="10" id="KW-0963">Cytoplasm</keyword>
<keyword evidence="10" id="KW-0206">Cytoskeleton</keyword>
<feature type="compositionally biased region" description="Low complexity" evidence="13">
    <location>
        <begin position="754"/>
        <end position="776"/>
    </location>
</feature>
<dbReference type="GO" id="GO:0043130">
    <property type="term" value="F:ubiquitin binding"/>
    <property type="evidence" value="ECO:0007669"/>
    <property type="project" value="InterPro"/>
</dbReference>
<dbReference type="InterPro" id="IPR007131">
    <property type="entry name" value="SHD1"/>
</dbReference>
<dbReference type="InterPro" id="IPR001452">
    <property type="entry name" value="SH3_domain"/>
</dbReference>
<feature type="region of interest" description="Disordered" evidence="13">
    <location>
        <begin position="442"/>
        <end position="523"/>
    </location>
</feature>
<evidence type="ECO:0000313" key="15">
    <source>
        <dbReference type="EMBL" id="ORY24778.1"/>
    </source>
</evidence>
<dbReference type="InterPro" id="IPR013761">
    <property type="entry name" value="SAM/pointed_sf"/>
</dbReference>
<dbReference type="Pfam" id="PF00018">
    <property type="entry name" value="SH3_1"/>
    <property type="match status" value="3"/>
</dbReference>
<evidence type="ECO:0000256" key="9">
    <source>
        <dbReference type="ARBA" id="ARBA00023203"/>
    </source>
</evidence>
<evidence type="ECO:0000256" key="12">
    <source>
        <dbReference type="SAM" id="Coils"/>
    </source>
</evidence>
<dbReference type="FunCoup" id="A0A1Y2AQC4">
    <property type="interactions" value="170"/>
</dbReference>
<dbReference type="PANTHER" id="PTHR15735:SF21">
    <property type="entry name" value="PROTEIN NERVOUS WRECK"/>
    <property type="match status" value="1"/>
</dbReference>
<dbReference type="InParanoid" id="A0A1Y2AQC4"/>
<keyword evidence="12" id="KW-0175">Coiled coil</keyword>
<evidence type="ECO:0000256" key="11">
    <source>
        <dbReference type="PROSITE-ProRule" id="PRU00192"/>
    </source>
</evidence>
<dbReference type="Proteomes" id="UP000193986">
    <property type="component" value="Unassembled WGS sequence"/>
</dbReference>
<feature type="compositionally biased region" description="Basic and acidic residues" evidence="13">
    <location>
        <begin position="499"/>
        <end position="509"/>
    </location>
</feature>
<dbReference type="InterPro" id="IPR036028">
    <property type="entry name" value="SH3-like_dom_sf"/>
</dbReference>
<dbReference type="SUPFAM" id="SSF50044">
    <property type="entry name" value="SH3-domain"/>
    <property type="match status" value="3"/>
</dbReference>
<dbReference type="Gene3D" id="2.30.30.40">
    <property type="entry name" value="SH3 Domains"/>
    <property type="match status" value="3"/>
</dbReference>
<dbReference type="CDD" id="cd11773">
    <property type="entry name" value="SH3_Sla1p_1"/>
    <property type="match status" value="1"/>
</dbReference>
<evidence type="ECO:0000256" key="8">
    <source>
        <dbReference type="ARBA" id="ARBA00022753"/>
    </source>
</evidence>
<evidence type="ECO:0000256" key="7">
    <source>
        <dbReference type="ARBA" id="ARBA00022583"/>
    </source>
</evidence>
<dbReference type="InterPro" id="IPR056996">
    <property type="entry name" value="PH_SLA1"/>
</dbReference>
<dbReference type="GO" id="GO:0042802">
    <property type="term" value="F:identical protein binding"/>
    <property type="evidence" value="ECO:0007669"/>
    <property type="project" value="InterPro"/>
</dbReference>
<evidence type="ECO:0000256" key="13">
    <source>
        <dbReference type="SAM" id="MobiDB-lite"/>
    </source>
</evidence>
<keyword evidence="9" id="KW-0009">Actin-binding</keyword>
<feature type="domain" description="SH3" evidence="14">
    <location>
        <begin position="2"/>
        <end position="69"/>
    </location>
</feature>
<feature type="compositionally biased region" description="Pro residues" evidence="13">
    <location>
        <begin position="777"/>
        <end position="787"/>
    </location>
</feature>
<accession>A0A1Y2AQC4</accession>
<organism evidence="15 16">
    <name type="scientific">Naematelia encephala</name>
    <dbReference type="NCBI Taxonomy" id="71784"/>
    <lineage>
        <taxon>Eukaryota</taxon>
        <taxon>Fungi</taxon>
        <taxon>Dikarya</taxon>
        <taxon>Basidiomycota</taxon>
        <taxon>Agaricomycotina</taxon>
        <taxon>Tremellomycetes</taxon>
        <taxon>Tremellales</taxon>
        <taxon>Naemateliaceae</taxon>
        <taxon>Naematelia</taxon>
    </lineage>
</organism>
<feature type="region of interest" description="Disordered" evidence="13">
    <location>
        <begin position="711"/>
        <end position="967"/>
    </location>
</feature>
<dbReference type="EMBL" id="MCFC01000064">
    <property type="protein sequence ID" value="ORY24778.1"/>
    <property type="molecule type" value="Genomic_DNA"/>
</dbReference>
<gene>
    <name evidence="15" type="ORF">BCR39DRAFT_545879</name>
</gene>
<dbReference type="PANTHER" id="PTHR15735">
    <property type="entry name" value="FCH AND DOUBLE SH3 DOMAINS PROTEIN"/>
    <property type="match status" value="1"/>
</dbReference>
<dbReference type="GO" id="GO:0010008">
    <property type="term" value="C:endosome membrane"/>
    <property type="evidence" value="ECO:0007669"/>
    <property type="project" value="UniProtKB-SubCell"/>
</dbReference>
<name>A0A1Y2AQC4_9TREE</name>
<keyword evidence="7" id="KW-0254">Endocytosis</keyword>
<evidence type="ECO:0000313" key="16">
    <source>
        <dbReference type="Proteomes" id="UP000193986"/>
    </source>
</evidence>
<comment type="caution">
    <text evidence="15">The sequence shown here is derived from an EMBL/GenBank/DDBJ whole genome shotgun (WGS) entry which is preliminary data.</text>
</comment>
<sequence length="1143" mass="124698">MAYVAVVKALYDYTAQDPETELSFKEDEIIYVIEKEDDDWWKGKVKEEAGSNEAPVGLIPATYVEELPALNTTRALYAYESTSPEELTLTEDATCHVYSIEDDWLLVRLEGGDDHLGFVPRTYCEPLDDAEAVAVPDAADAEADVEAVRRQEEEAQKQRDLAEKQRQLKLKDKVETWGVAEMDGKKKKKGTLGVGNGAVFFASDTDKMTPVKQYPITELGLVSQSSSKHLELSFTSLSSPLIFHCGSSDVASAILAKLESSKAAAGEALELGAADAVGGSSGEEEPEAPAEPKTVRWAEPSRAAPAASAATTATVLYDFDAAGDDELSVKETEVVTVVDKENDEWWTVRNSSGHEGVVPAQYVQLNDGSAPAQEHVDHADEEARRAAEEAAASAALEQDRQRERERKAEERRAIERAARVKREQEEQDRLYAEQVEQKEAAKAQRRALRREQEARDHREIVSEQRREQARKLEPPKISKRPSAQDVSAAAANLPRRGRGAPERPPDSNRPKPNPGRIRTWSDKSGQFKVDAEYLGLNGNKIRLHKTNGVIIEVPIEKMSTEDTQMIKRHEARKRAAAAEAARELDDDAPLAQQQRKPTARSVETRARTRPESPIPAAALEMPKPRKPRYDWFAFFLDAGCDMDDCTRYATNFERDRIDEDLLPDMESSTFRSLGLKEGDVIRVRRSIMAKFAKTPEQQAQLAADEEYARQLQEHENNGGKGPVPQPPPSLFTGPDGKLANNTRRGRPEKKSTGASSVDAASIAAASDQLSKTTIKSPTPPPVTISPPPEEKPATPLVGFDDDAWTIKPSTSKPASPAPPPAPPAPAPPATSPLANTTESLLAQIQSLRPASTGLSANNTGGSFDRISQMVGQPRAPSAPLLPSQTGASGFSNYGLGVQNTGQPMGQMLSQQTGYAPQQQNGPRGPPAPVPSNEALLNPLQPARTGFVPTHPNPQAQQQQGMMPQQTGFMPQQQPMVMQPTGYAQGFQATYGGQPQQIQPNFTGFPGNYPQQSQQSSFNTIASMQQQQPQQAGDKFAPSNIFAAMKKTDFAKPEEQRPQESVKYDSLRPLTTGYNGAPGQMMMSQPTGMIPQQTGMMGNGMGMGMMQGQQTGMPMGMGGMVPQMTGYNPQMGYMGQGQQYGQYR</sequence>
<feature type="domain" description="SH3" evidence="14">
    <location>
        <begin position="70"/>
        <end position="129"/>
    </location>
</feature>
<dbReference type="PRINTS" id="PR00452">
    <property type="entry name" value="SH3DOMAIN"/>
</dbReference>
<dbReference type="SMART" id="SM00326">
    <property type="entry name" value="SH3"/>
    <property type="match status" value="3"/>
</dbReference>
<evidence type="ECO:0000256" key="2">
    <source>
        <dbReference type="ARBA" id="ARBA00004134"/>
    </source>
</evidence>
<dbReference type="OrthoDB" id="5971719at2759"/>
<evidence type="ECO:0000256" key="5">
    <source>
        <dbReference type="ARBA" id="ARBA00020357"/>
    </source>
</evidence>
<dbReference type="InterPro" id="IPR035800">
    <property type="entry name" value="Sla1_SH3_1"/>
</dbReference>
<dbReference type="GO" id="GO:0030479">
    <property type="term" value="C:actin cortical patch"/>
    <property type="evidence" value="ECO:0007669"/>
    <property type="project" value="UniProtKB-SubCell"/>
</dbReference>
<feature type="compositionally biased region" description="Polar residues" evidence="13">
    <location>
        <begin position="833"/>
        <end position="861"/>
    </location>
</feature>
<dbReference type="GO" id="GO:0006897">
    <property type="term" value="P:endocytosis"/>
    <property type="evidence" value="ECO:0007669"/>
    <property type="project" value="UniProtKB-KW"/>
</dbReference>
<evidence type="ECO:0000256" key="1">
    <source>
        <dbReference type="ARBA" id="ARBA00004125"/>
    </source>
</evidence>
<feature type="region of interest" description="Disordered" evidence="13">
    <location>
        <begin position="577"/>
        <end position="613"/>
    </location>
</feature>
<feature type="compositionally biased region" description="Polar residues" evidence="13">
    <location>
        <begin position="986"/>
        <end position="1001"/>
    </location>
</feature>
<feature type="region of interest" description="Disordered" evidence="13">
    <location>
        <begin position="275"/>
        <end position="296"/>
    </location>
</feature>
<feature type="compositionally biased region" description="Pro residues" evidence="13">
    <location>
        <begin position="815"/>
        <end position="830"/>
    </location>
</feature>
<keyword evidence="16" id="KW-1185">Reference proteome</keyword>